<sequence>MWLARNSHSTLERAPQFIEERSSLGQIQFERVRILLEPLVFASSYEIFLKHRQKARNHCDLLSRTVVSAYSAEYHYLSGCVMFTVAECNVLLGLSSVFDPFV</sequence>
<dbReference type="AlphaFoldDB" id="A0AAD5QEB0"/>
<evidence type="ECO:0000313" key="2">
    <source>
        <dbReference type="Proteomes" id="UP001196413"/>
    </source>
</evidence>
<dbReference type="EMBL" id="JAHQIW010000441">
    <property type="protein sequence ID" value="KAJ1348147.1"/>
    <property type="molecule type" value="Genomic_DNA"/>
</dbReference>
<accession>A0AAD5QEB0</accession>
<organism evidence="1 2">
    <name type="scientific">Parelaphostrongylus tenuis</name>
    <name type="common">Meningeal worm</name>
    <dbReference type="NCBI Taxonomy" id="148309"/>
    <lineage>
        <taxon>Eukaryota</taxon>
        <taxon>Metazoa</taxon>
        <taxon>Ecdysozoa</taxon>
        <taxon>Nematoda</taxon>
        <taxon>Chromadorea</taxon>
        <taxon>Rhabditida</taxon>
        <taxon>Rhabditina</taxon>
        <taxon>Rhabditomorpha</taxon>
        <taxon>Strongyloidea</taxon>
        <taxon>Metastrongylidae</taxon>
        <taxon>Parelaphostrongylus</taxon>
    </lineage>
</organism>
<comment type="caution">
    <text evidence="1">The sequence shown here is derived from an EMBL/GenBank/DDBJ whole genome shotgun (WGS) entry which is preliminary data.</text>
</comment>
<gene>
    <name evidence="1" type="ORF">KIN20_003381</name>
</gene>
<reference evidence="1" key="1">
    <citation type="submission" date="2021-06" db="EMBL/GenBank/DDBJ databases">
        <title>Parelaphostrongylus tenuis whole genome reference sequence.</title>
        <authorList>
            <person name="Garwood T.J."/>
            <person name="Larsen P.A."/>
            <person name="Fountain-Jones N.M."/>
            <person name="Garbe J.R."/>
            <person name="Macchietto M.G."/>
            <person name="Kania S.A."/>
            <person name="Gerhold R.W."/>
            <person name="Richards J.E."/>
            <person name="Wolf T.M."/>
        </authorList>
    </citation>
    <scope>NUCLEOTIDE SEQUENCE</scope>
    <source>
        <strain evidence="1">MNPRO001-30</strain>
        <tissue evidence="1">Meninges</tissue>
    </source>
</reference>
<proteinExistence type="predicted"/>
<keyword evidence="2" id="KW-1185">Reference proteome</keyword>
<dbReference type="Proteomes" id="UP001196413">
    <property type="component" value="Unassembled WGS sequence"/>
</dbReference>
<name>A0AAD5QEB0_PARTN</name>
<evidence type="ECO:0000313" key="1">
    <source>
        <dbReference type="EMBL" id="KAJ1348147.1"/>
    </source>
</evidence>
<protein>
    <submittedName>
        <fullName evidence="1">Uncharacterized protein</fullName>
    </submittedName>
</protein>